<name>A0A653B0I8_ECTOL</name>
<reference evidence="1" key="1">
    <citation type="submission" date="2018-11" db="EMBL/GenBank/DDBJ databases">
        <authorList>
            <consortium name="Genoscope - CEA"/>
            <person name="William W."/>
        </authorList>
    </citation>
    <scope>NUCLEOTIDE SEQUENCE [LARGE SCALE GENOMIC DNA]</scope>
    <source>
        <strain evidence="1">T9AD</strain>
    </source>
</reference>
<dbReference type="AlphaFoldDB" id="A0A653B0I8"/>
<proteinExistence type="predicted"/>
<sequence>MGNYLARVNPLYFAALHRTAGDGDVRYWLNAVHIERHHSEGVILVSTNGHVMAAMHDPDGWLHPERTTLTVQRTNKRVLSAISKRPSKGGLSPKSLWIGESCLVLSANEDTSEEPEPFGPFSLVAERSALVVDHDPLNWRRPIPKGEDTAAPWLNPQYLALFNDIAQVLVPSKYCPSLRLIASGENGAVLVRLSAPFLVERFLGVIMPIRNDPVKSPHPEFLKLDEGVSP</sequence>
<protein>
    <submittedName>
        <fullName evidence="1">Uncharacterized protein</fullName>
    </submittedName>
</protein>
<gene>
    <name evidence="1" type="ORF">POT9AD_1160</name>
</gene>
<evidence type="ECO:0000313" key="1">
    <source>
        <dbReference type="EMBL" id="VDN62151.1"/>
    </source>
</evidence>
<organism evidence="1">
    <name type="scientific">Ectopseudomonas oleovorans</name>
    <name type="common">Pseudomonas oleovorans</name>
    <dbReference type="NCBI Taxonomy" id="301"/>
    <lineage>
        <taxon>Bacteria</taxon>
        <taxon>Pseudomonadati</taxon>
        <taxon>Pseudomonadota</taxon>
        <taxon>Gammaproteobacteria</taxon>
        <taxon>Pseudomonadales</taxon>
        <taxon>Pseudomonadaceae</taxon>
        <taxon>Ectopseudomonas</taxon>
    </lineage>
</organism>
<dbReference type="EMBL" id="LR130779">
    <property type="protein sequence ID" value="VDN62151.1"/>
    <property type="molecule type" value="Genomic_DNA"/>
</dbReference>
<dbReference type="OrthoDB" id="6630181at2"/>
<accession>A0A653B0I8</accession>